<proteinExistence type="predicted"/>
<dbReference type="Pfam" id="PF20308">
    <property type="entry name" value="TPR-S"/>
    <property type="match status" value="1"/>
</dbReference>
<gene>
    <name evidence="1" type="ORF">N7335_13570</name>
</gene>
<comment type="caution">
    <text evidence="1">The sequence shown here is derived from an EMBL/GenBank/DDBJ whole genome shotgun (WGS) entry which is preliminary data.</text>
</comment>
<sequence length="444" mass="50897">MLSGTSNRIFNDVRGQSFNPLLEWDIVMKVCFVVMGFGKKVEYETGRVLDLDATYEAIIEPAVSGNGLRCIRADEITQSGIIDVKMYEMLLRADLVIADISTGNVNAVYELGVRHALRPNSTIIMTEDQGKLYFDLNHISTFRYQHFGDDILAREARRAVKDLGTLIGSVMAAQAVDSPVYTYLPKLLSPRMSDEEYEELLGEAEEAHQRFSRHMRDGETFMRQSKHELARQEFSAAREMRPGEPNILQKLALNTYKSKLPDELTALRSAFEIIAQLNPDESNDPETVGIAGAITKRLWLLEGDRSSLDASIQYYRRGFEVKRDYYNGQNLAQCFEFRAQVQSARSEKIFDFMCAHKIRQMILKSLQPVLSSENFLERPDKRWIYATMANCYFACEQPEKAEPFEQMFRGAAQAQWEIDTYEAGKDELFKIREERLATLKSDEK</sequence>
<dbReference type="Proteomes" id="UP001158076">
    <property type="component" value="Unassembled WGS sequence"/>
</dbReference>
<organism evidence="1 2">
    <name type="scientific">Stutzerimonas stutzeri</name>
    <name type="common">Pseudomonas stutzeri</name>
    <dbReference type="NCBI Taxonomy" id="316"/>
    <lineage>
        <taxon>Bacteria</taxon>
        <taxon>Pseudomonadati</taxon>
        <taxon>Pseudomonadota</taxon>
        <taxon>Gammaproteobacteria</taxon>
        <taxon>Pseudomonadales</taxon>
        <taxon>Pseudomonadaceae</taxon>
        <taxon>Stutzerimonas</taxon>
    </lineage>
</organism>
<dbReference type="Gene3D" id="1.25.40.10">
    <property type="entry name" value="Tetratricopeptide repeat domain"/>
    <property type="match status" value="1"/>
</dbReference>
<protein>
    <submittedName>
        <fullName evidence="1">DUF4071 domain-containing protein</fullName>
    </submittedName>
</protein>
<dbReference type="InterPro" id="IPR011990">
    <property type="entry name" value="TPR-like_helical_dom_sf"/>
</dbReference>
<dbReference type="InterPro" id="IPR046880">
    <property type="entry name" value="TPR-S"/>
</dbReference>
<accession>A0AA42KTR5</accession>
<evidence type="ECO:0000313" key="2">
    <source>
        <dbReference type="Proteomes" id="UP001158076"/>
    </source>
</evidence>
<reference evidence="1" key="1">
    <citation type="submission" date="2022-09" db="EMBL/GenBank/DDBJ databases">
        <title>Intensive care unit water sources are persistently colonized with multi-drug resistant bacteria and are the site of extensive horizontal gene transfer of antibiotic resistance genes.</title>
        <authorList>
            <person name="Diorio-Toth L."/>
        </authorList>
    </citation>
    <scope>NUCLEOTIDE SEQUENCE</scope>
    <source>
        <strain evidence="1">GD04147</strain>
    </source>
</reference>
<evidence type="ECO:0000313" key="1">
    <source>
        <dbReference type="EMBL" id="MDH0147419.1"/>
    </source>
</evidence>
<dbReference type="AlphaFoldDB" id="A0AA42KTR5"/>
<dbReference type="EMBL" id="JAODZE010000015">
    <property type="protein sequence ID" value="MDH0147419.1"/>
    <property type="molecule type" value="Genomic_DNA"/>
</dbReference>
<name>A0AA42KTR5_STUST</name>
<dbReference type="RefSeq" id="WP_228455420.1">
    <property type="nucleotide sequence ID" value="NZ_CAHPQS010000005.1"/>
</dbReference>